<dbReference type="InterPro" id="IPR006564">
    <property type="entry name" value="Znf_PMZ"/>
</dbReference>
<comment type="caution">
    <text evidence="8">The sequence shown here is derived from an EMBL/GenBank/DDBJ whole genome shotgun (WGS) entry which is preliminary data.</text>
</comment>
<keyword evidence="3 5" id="KW-0863">Zinc-finger</keyword>
<keyword evidence="9" id="KW-1185">Reference proteome</keyword>
<accession>A0AAN9N886</accession>
<comment type="similarity">
    <text evidence="1 6">Belongs to the FHY3/FAR1 family.</text>
</comment>
<gene>
    <name evidence="8" type="ORF">VNO80_10345</name>
</gene>
<evidence type="ECO:0000256" key="5">
    <source>
        <dbReference type="PROSITE-ProRule" id="PRU00325"/>
    </source>
</evidence>
<name>A0AAN9N886_PHACN</name>
<evidence type="ECO:0000256" key="6">
    <source>
        <dbReference type="RuleBase" id="RU367018"/>
    </source>
</evidence>
<evidence type="ECO:0000256" key="3">
    <source>
        <dbReference type="ARBA" id="ARBA00022771"/>
    </source>
</evidence>
<evidence type="ECO:0000259" key="7">
    <source>
        <dbReference type="PROSITE" id="PS50966"/>
    </source>
</evidence>
<protein>
    <recommendedName>
        <fullName evidence="6">Protein FAR1-RELATED SEQUENCE</fullName>
    </recommendedName>
</protein>
<dbReference type="Proteomes" id="UP001374584">
    <property type="component" value="Unassembled WGS sequence"/>
</dbReference>
<dbReference type="GO" id="GO:0008270">
    <property type="term" value="F:zinc ion binding"/>
    <property type="evidence" value="ECO:0007669"/>
    <property type="project" value="UniProtKB-UniRule"/>
</dbReference>
<keyword evidence="2 6" id="KW-0479">Metal-binding</keyword>
<dbReference type="GO" id="GO:0005634">
    <property type="term" value="C:nucleus"/>
    <property type="evidence" value="ECO:0007669"/>
    <property type="project" value="UniProtKB-SubCell"/>
</dbReference>
<sequence length="155" mass="18155">MYSCFNTRQVNVNGSIITYIVKERVEVEGNEKGVKSFEVLYETTKLDIRCICSLLNYKGYLCRHALNVLNYNGVEEIPSRYILRRWTRDFKQTFNQFHASSNIDTYNPVHLYTHLFNSALPVLEVGAQSQEHYMVAVKELQELLDKFDIEDNKSM</sequence>
<dbReference type="PANTHER" id="PTHR31669">
    <property type="entry name" value="PROTEIN FAR1-RELATED SEQUENCE 10-RELATED"/>
    <property type="match status" value="1"/>
</dbReference>
<reference evidence="8 9" key="1">
    <citation type="submission" date="2024-01" db="EMBL/GenBank/DDBJ databases">
        <title>The genomes of 5 underutilized Papilionoideae crops provide insights into root nodulation and disease resistanc.</title>
        <authorList>
            <person name="Jiang F."/>
        </authorList>
    </citation>
    <scope>NUCLEOTIDE SEQUENCE [LARGE SCALE GENOMIC DNA]</scope>
    <source>
        <strain evidence="8">JINMINGXINNONG_FW02</strain>
        <tissue evidence="8">Leaves</tissue>
    </source>
</reference>
<keyword evidence="6" id="KW-0539">Nucleus</keyword>
<dbReference type="InterPro" id="IPR007527">
    <property type="entry name" value="Znf_SWIM"/>
</dbReference>
<dbReference type="GO" id="GO:0006355">
    <property type="term" value="P:regulation of DNA-templated transcription"/>
    <property type="evidence" value="ECO:0007669"/>
    <property type="project" value="UniProtKB-UniRule"/>
</dbReference>
<evidence type="ECO:0000313" key="8">
    <source>
        <dbReference type="EMBL" id="KAK7368320.1"/>
    </source>
</evidence>
<dbReference type="PANTHER" id="PTHR31669:SF88">
    <property type="entry name" value="PROTEIN FAR1-RELATED SEQUENCE"/>
    <property type="match status" value="1"/>
</dbReference>
<proteinExistence type="inferred from homology"/>
<dbReference type="PROSITE" id="PS50966">
    <property type="entry name" value="ZF_SWIM"/>
    <property type="match status" value="1"/>
</dbReference>
<dbReference type="EMBL" id="JAYMYR010000004">
    <property type="protein sequence ID" value="KAK7368320.1"/>
    <property type="molecule type" value="Genomic_DNA"/>
</dbReference>
<comment type="subcellular location">
    <subcellularLocation>
        <location evidence="6">Nucleus</location>
    </subcellularLocation>
</comment>
<evidence type="ECO:0000256" key="4">
    <source>
        <dbReference type="ARBA" id="ARBA00022833"/>
    </source>
</evidence>
<keyword evidence="4 6" id="KW-0862">Zinc</keyword>
<evidence type="ECO:0000313" key="9">
    <source>
        <dbReference type="Proteomes" id="UP001374584"/>
    </source>
</evidence>
<dbReference type="AlphaFoldDB" id="A0AAN9N886"/>
<feature type="domain" description="SWIM-type" evidence="7">
    <location>
        <begin position="37"/>
        <end position="73"/>
    </location>
</feature>
<dbReference type="InterPro" id="IPR031052">
    <property type="entry name" value="FHY3/FAR1"/>
</dbReference>
<dbReference type="SMART" id="SM00575">
    <property type="entry name" value="ZnF_PMZ"/>
    <property type="match status" value="1"/>
</dbReference>
<evidence type="ECO:0000256" key="2">
    <source>
        <dbReference type="ARBA" id="ARBA00022723"/>
    </source>
</evidence>
<comment type="function">
    <text evidence="6">Putative transcription activator involved in regulating light control of development.</text>
</comment>
<evidence type="ECO:0000256" key="1">
    <source>
        <dbReference type="ARBA" id="ARBA00005889"/>
    </source>
</evidence>
<organism evidence="8 9">
    <name type="scientific">Phaseolus coccineus</name>
    <name type="common">Scarlet runner bean</name>
    <name type="synonym">Phaseolus multiflorus</name>
    <dbReference type="NCBI Taxonomy" id="3886"/>
    <lineage>
        <taxon>Eukaryota</taxon>
        <taxon>Viridiplantae</taxon>
        <taxon>Streptophyta</taxon>
        <taxon>Embryophyta</taxon>
        <taxon>Tracheophyta</taxon>
        <taxon>Spermatophyta</taxon>
        <taxon>Magnoliopsida</taxon>
        <taxon>eudicotyledons</taxon>
        <taxon>Gunneridae</taxon>
        <taxon>Pentapetalae</taxon>
        <taxon>rosids</taxon>
        <taxon>fabids</taxon>
        <taxon>Fabales</taxon>
        <taxon>Fabaceae</taxon>
        <taxon>Papilionoideae</taxon>
        <taxon>50 kb inversion clade</taxon>
        <taxon>NPAAA clade</taxon>
        <taxon>indigoferoid/millettioid clade</taxon>
        <taxon>Phaseoleae</taxon>
        <taxon>Phaseolus</taxon>
    </lineage>
</organism>